<comment type="caution">
    <text evidence="1">The sequence shown here is derived from an EMBL/GenBank/DDBJ whole genome shotgun (WGS) entry which is preliminary data.</text>
</comment>
<dbReference type="InterPro" id="IPR010428">
    <property type="entry name" value="Zincin_1"/>
</dbReference>
<evidence type="ECO:0000313" key="1">
    <source>
        <dbReference type="EMBL" id="OGL46796.1"/>
    </source>
</evidence>
<dbReference type="Proteomes" id="UP000179266">
    <property type="component" value="Unassembled WGS sequence"/>
</dbReference>
<dbReference type="SUPFAM" id="SSF55486">
    <property type="entry name" value="Metalloproteases ('zincins'), catalytic domain"/>
    <property type="match status" value="1"/>
</dbReference>
<dbReference type="EMBL" id="MGDD01000112">
    <property type="protein sequence ID" value="OGL46796.1"/>
    <property type="molecule type" value="Genomic_DNA"/>
</dbReference>
<proteinExistence type="predicted"/>
<accession>A0A1F7RYZ0</accession>
<name>A0A1F7RYZ0_9BACT</name>
<dbReference type="Gene3D" id="3.30.2010.20">
    <property type="match status" value="1"/>
</dbReference>
<sequence>MDRNTFEEYVRKAVEELPDTFREKIDNVEIVVENSPSPSIMKTMGLNKNSLLLGLYQGVPITKRSSHYGLVLPDKITIFQAPIEYLYKTEKAIITAIRDTIVHEIAHYFGIDDDRLREIEREKRKKR</sequence>
<protein>
    <recommendedName>
        <fullName evidence="3">Metallopeptidase family protein</fullName>
    </recommendedName>
</protein>
<evidence type="ECO:0000313" key="2">
    <source>
        <dbReference type="Proteomes" id="UP000179266"/>
    </source>
</evidence>
<organism evidence="1 2">
    <name type="scientific">Candidatus Schekmanbacteria bacterium RBG_13_48_7</name>
    <dbReference type="NCBI Taxonomy" id="1817878"/>
    <lineage>
        <taxon>Bacteria</taxon>
        <taxon>Candidatus Schekmaniibacteriota</taxon>
    </lineage>
</organism>
<dbReference type="AlphaFoldDB" id="A0A1F7RYZ0"/>
<dbReference type="Pfam" id="PF06262">
    <property type="entry name" value="Zincin_1"/>
    <property type="match status" value="1"/>
</dbReference>
<dbReference type="InterPro" id="IPR038555">
    <property type="entry name" value="Zincin_1_sf"/>
</dbReference>
<gene>
    <name evidence="1" type="ORF">A2161_16545</name>
</gene>
<evidence type="ECO:0008006" key="3">
    <source>
        <dbReference type="Google" id="ProtNLM"/>
    </source>
</evidence>
<dbReference type="CDD" id="cd12952">
    <property type="entry name" value="MMP_ACEL2062"/>
    <property type="match status" value="1"/>
</dbReference>
<reference evidence="1 2" key="1">
    <citation type="journal article" date="2016" name="Nat. Commun.">
        <title>Thousands of microbial genomes shed light on interconnected biogeochemical processes in an aquifer system.</title>
        <authorList>
            <person name="Anantharaman K."/>
            <person name="Brown C.T."/>
            <person name="Hug L.A."/>
            <person name="Sharon I."/>
            <person name="Castelle C.J."/>
            <person name="Probst A.J."/>
            <person name="Thomas B.C."/>
            <person name="Singh A."/>
            <person name="Wilkins M.J."/>
            <person name="Karaoz U."/>
            <person name="Brodie E.L."/>
            <person name="Williams K.H."/>
            <person name="Hubbard S.S."/>
            <person name="Banfield J.F."/>
        </authorList>
    </citation>
    <scope>NUCLEOTIDE SEQUENCE [LARGE SCALE GENOMIC DNA]</scope>
</reference>